<keyword evidence="1" id="KW-0812">Transmembrane</keyword>
<sequence length="155" mass="17471">MHLPDCPDLGIVGRLLLSDAESNLVCAVRFSVFEVFKQFWKRFVKLWAMMGKTVGGVICVILPSAEILLFFKDRLPRRTLDTGGFTGKAESGVGLFNEETRLLHQRFELLLFREADFKSSAELTNSTGLCACSAFPVFECLNASGTRTRLIFWPW</sequence>
<gene>
    <name evidence="2" type="ORF">CEXT_315771</name>
</gene>
<name>A0AAV4VX39_CAEEX</name>
<dbReference type="Proteomes" id="UP001054945">
    <property type="component" value="Unassembled WGS sequence"/>
</dbReference>
<evidence type="ECO:0000313" key="3">
    <source>
        <dbReference type="Proteomes" id="UP001054945"/>
    </source>
</evidence>
<protein>
    <submittedName>
        <fullName evidence="2">Uncharacterized protein</fullName>
    </submittedName>
</protein>
<dbReference type="EMBL" id="BPLR01015288">
    <property type="protein sequence ID" value="GIY75006.1"/>
    <property type="molecule type" value="Genomic_DNA"/>
</dbReference>
<evidence type="ECO:0000313" key="2">
    <source>
        <dbReference type="EMBL" id="GIY75006.1"/>
    </source>
</evidence>
<keyword evidence="3" id="KW-1185">Reference proteome</keyword>
<accession>A0AAV4VX39</accession>
<keyword evidence="1" id="KW-0472">Membrane</keyword>
<evidence type="ECO:0000256" key="1">
    <source>
        <dbReference type="SAM" id="Phobius"/>
    </source>
</evidence>
<proteinExistence type="predicted"/>
<organism evidence="2 3">
    <name type="scientific">Caerostris extrusa</name>
    <name type="common">Bark spider</name>
    <name type="synonym">Caerostris bankana</name>
    <dbReference type="NCBI Taxonomy" id="172846"/>
    <lineage>
        <taxon>Eukaryota</taxon>
        <taxon>Metazoa</taxon>
        <taxon>Ecdysozoa</taxon>
        <taxon>Arthropoda</taxon>
        <taxon>Chelicerata</taxon>
        <taxon>Arachnida</taxon>
        <taxon>Araneae</taxon>
        <taxon>Araneomorphae</taxon>
        <taxon>Entelegynae</taxon>
        <taxon>Araneoidea</taxon>
        <taxon>Araneidae</taxon>
        <taxon>Caerostris</taxon>
    </lineage>
</organism>
<reference evidence="2 3" key="1">
    <citation type="submission" date="2021-06" db="EMBL/GenBank/DDBJ databases">
        <title>Caerostris extrusa draft genome.</title>
        <authorList>
            <person name="Kono N."/>
            <person name="Arakawa K."/>
        </authorList>
    </citation>
    <scope>NUCLEOTIDE SEQUENCE [LARGE SCALE GENOMIC DNA]</scope>
</reference>
<feature type="transmembrane region" description="Helical" evidence="1">
    <location>
        <begin position="46"/>
        <end position="71"/>
    </location>
</feature>
<comment type="caution">
    <text evidence="2">The sequence shown here is derived from an EMBL/GenBank/DDBJ whole genome shotgun (WGS) entry which is preliminary data.</text>
</comment>
<keyword evidence="1" id="KW-1133">Transmembrane helix</keyword>
<dbReference type="AlphaFoldDB" id="A0AAV4VX39"/>